<evidence type="ECO:0000256" key="5">
    <source>
        <dbReference type="ARBA" id="ARBA00022741"/>
    </source>
</evidence>
<dbReference type="PANTHER" id="PTHR43065:SF10">
    <property type="entry name" value="PEROXIDE STRESS-ACTIVATED HISTIDINE KINASE MAK3"/>
    <property type="match status" value="1"/>
</dbReference>
<evidence type="ECO:0000256" key="2">
    <source>
        <dbReference type="ARBA" id="ARBA00012438"/>
    </source>
</evidence>
<dbReference type="SMART" id="SM00388">
    <property type="entry name" value="HisKA"/>
    <property type="match status" value="1"/>
</dbReference>
<dbReference type="PROSITE" id="PS50109">
    <property type="entry name" value="HIS_KIN"/>
    <property type="match status" value="1"/>
</dbReference>
<proteinExistence type="predicted"/>
<keyword evidence="6" id="KW-0418">Kinase</keyword>
<evidence type="ECO:0000256" key="3">
    <source>
        <dbReference type="ARBA" id="ARBA00022553"/>
    </source>
</evidence>
<keyword evidence="8" id="KW-0902">Two-component regulatory system</keyword>
<dbReference type="InterPro" id="IPR036890">
    <property type="entry name" value="HATPase_C_sf"/>
</dbReference>
<dbReference type="InterPro" id="IPR003594">
    <property type="entry name" value="HATPase_dom"/>
</dbReference>
<dbReference type="SUPFAM" id="SSF55874">
    <property type="entry name" value="ATPase domain of HSP90 chaperone/DNA topoisomerase II/histidine kinase"/>
    <property type="match status" value="1"/>
</dbReference>
<evidence type="ECO:0000256" key="8">
    <source>
        <dbReference type="ARBA" id="ARBA00023012"/>
    </source>
</evidence>
<evidence type="ECO:0000313" key="10">
    <source>
        <dbReference type="EMBL" id="MRW90669.1"/>
    </source>
</evidence>
<dbReference type="PRINTS" id="PR00344">
    <property type="entry name" value="BCTRLSENSOR"/>
</dbReference>
<feature type="domain" description="Histidine kinase" evidence="9">
    <location>
        <begin position="24"/>
        <end position="239"/>
    </location>
</feature>
<evidence type="ECO:0000256" key="7">
    <source>
        <dbReference type="ARBA" id="ARBA00022840"/>
    </source>
</evidence>
<dbReference type="SMART" id="SM00387">
    <property type="entry name" value="HATPase_c"/>
    <property type="match status" value="1"/>
</dbReference>
<organism evidence="10 11">
    <name type="scientific">Duganella guangzhouensis</name>
    <dbReference type="NCBI Taxonomy" id="2666084"/>
    <lineage>
        <taxon>Bacteria</taxon>
        <taxon>Pseudomonadati</taxon>
        <taxon>Pseudomonadota</taxon>
        <taxon>Betaproteobacteria</taxon>
        <taxon>Burkholderiales</taxon>
        <taxon>Oxalobacteraceae</taxon>
        <taxon>Telluria group</taxon>
        <taxon>Duganella</taxon>
    </lineage>
</organism>
<dbReference type="Proteomes" id="UP000433309">
    <property type="component" value="Unassembled WGS sequence"/>
</dbReference>
<keyword evidence="11" id="KW-1185">Reference proteome</keyword>
<name>A0A6I2L2Y0_9BURK</name>
<dbReference type="SUPFAM" id="SSF47384">
    <property type="entry name" value="Homodimeric domain of signal transducing histidine kinase"/>
    <property type="match status" value="1"/>
</dbReference>
<dbReference type="InterPro" id="IPR005467">
    <property type="entry name" value="His_kinase_dom"/>
</dbReference>
<dbReference type="CDD" id="cd00082">
    <property type="entry name" value="HisKA"/>
    <property type="match status" value="1"/>
</dbReference>
<dbReference type="RefSeq" id="WP_154376352.1">
    <property type="nucleotide sequence ID" value="NZ_WKJK01000005.1"/>
</dbReference>
<dbReference type="InterPro" id="IPR004358">
    <property type="entry name" value="Sig_transdc_His_kin-like_C"/>
</dbReference>
<accession>A0A6I2L2Y0</accession>
<dbReference type="EMBL" id="WKJK01000005">
    <property type="protein sequence ID" value="MRW90669.1"/>
    <property type="molecule type" value="Genomic_DNA"/>
</dbReference>
<dbReference type="InterPro" id="IPR003661">
    <property type="entry name" value="HisK_dim/P_dom"/>
</dbReference>
<evidence type="ECO:0000256" key="1">
    <source>
        <dbReference type="ARBA" id="ARBA00000085"/>
    </source>
</evidence>
<evidence type="ECO:0000256" key="4">
    <source>
        <dbReference type="ARBA" id="ARBA00022679"/>
    </source>
</evidence>
<dbReference type="GO" id="GO:0000155">
    <property type="term" value="F:phosphorelay sensor kinase activity"/>
    <property type="evidence" value="ECO:0007669"/>
    <property type="project" value="InterPro"/>
</dbReference>
<evidence type="ECO:0000256" key="6">
    <source>
        <dbReference type="ARBA" id="ARBA00022777"/>
    </source>
</evidence>
<keyword evidence="7" id="KW-0067">ATP-binding</keyword>
<comment type="caution">
    <text evidence="10">The sequence shown here is derived from an EMBL/GenBank/DDBJ whole genome shotgun (WGS) entry which is preliminary data.</text>
</comment>
<dbReference type="PANTHER" id="PTHR43065">
    <property type="entry name" value="SENSOR HISTIDINE KINASE"/>
    <property type="match status" value="1"/>
</dbReference>
<reference evidence="10 11" key="1">
    <citation type="submission" date="2019-11" db="EMBL/GenBank/DDBJ databases">
        <title>Novel species isolated from a subtropical stream in China.</title>
        <authorList>
            <person name="Lu H."/>
        </authorList>
    </citation>
    <scope>NUCLEOTIDE SEQUENCE [LARGE SCALE GENOMIC DNA]</scope>
    <source>
        <strain evidence="10 11">FT80W</strain>
    </source>
</reference>
<dbReference type="GO" id="GO:0005524">
    <property type="term" value="F:ATP binding"/>
    <property type="evidence" value="ECO:0007669"/>
    <property type="project" value="UniProtKB-KW"/>
</dbReference>
<dbReference type="EC" id="2.7.13.3" evidence="2"/>
<dbReference type="Gene3D" id="1.10.287.130">
    <property type="match status" value="1"/>
</dbReference>
<keyword evidence="4" id="KW-0808">Transferase</keyword>
<dbReference type="Pfam" id="PF02518">
    <property type="entry name" value="HATPase_c"/>
    <property type="match status" value="1"/>
</dbReference>
<sequence length="246" mass="27266">MARTPPLPDLRPARINALGEFAASIAHEVKQPLAAITLNAQAGLHWLEQDPPRLEQARVALRVVLQASRAATGMVRSLHGMTCQAEPERSTFFVDDMLRDVLQLLRGELRQHEIRVSEEFGLARHQLYADQVQLMQVIMNLLQNGIDALHAVHGRERTLALRSMLMEDALHISVTDNGAGIAPELAERIFDPLFSTKPGGTGMGLTICHNIVQAHGGRLWATTAQPHGTVFHLSFKEYTLWTPSRS</sequence>
<keyword evidence="3" id="KW-0597">Phosphoprotein</keyword>
<gene>
    <name evidence="10" type="ORF">GJ699_11780</name>
</gene>
<protein>
    <recommendedName>
        <fullName evidence="2">histidine kinase</fullName>
        <ecNumber evidence="2">2.7.13.3</ecNumber>
    </recommendedName>
</protein>
<comment type="catalytic activity">
    <reaction evidence="1">
        <text>ATP + protein L-histidine = ADP + protein N-phospho-L-histidine.</text>
        <dbReference type="EC" id="2.7.13.3"/>
    </reaction>
</comment>
<keyword evidence="5" id="KW-0547">Nucleotide-binding</keyword>
<dbReference type="Pfam" id="PF00512">
    <property type="entry name" value="HisKA"/>
    <property type="match status" value="1"/>
</dbReference>
<dbReference type="Gene3D" id="3.30.565.10">
    <property type="entry name" value="Histidine kinase-like ATPase, C-terminal domain"/>
    <property type="match status" value="1"/>
</dbReference>
<dbReference type="AlphaFoldDB" id="A0A6I2L2Y0"/>
<evidence type="ECO:0000259" key="9">
    <source>
        <dbReference type="PROSITE" id="PS50109"/>
    </source>
</evidence>
<evidence type="ECO:0000313" key="11">
    <source>
        <dbReference type="Proteomes" id="UP000433309"/>
    </source>
</evidence>
<dbReference type="InterPro" id="IPR036097">
    <property type="entry name" value="HisK_dim/P_sf"/>
</dbReference>